<dbReference type="InterPro" id="IPR013087">
    <property type="entry name" value="Znf_C2H2_type"/>
</dbReference>
<proteinExistence type="predicted"/>
<dbReference type="PROSITE" id="PS00028">
    <property type="entry name" value="ZINC_FINGER_C2H2_1"/>
    <property type="match status" value="9"/>
</dbReference>
<dbReference type="SMART" id="SM00355">
    <property type="entry name" value="ZnF_C2H2"/>
    <property type="match status" value="10"/>
</dbReference>
<evidence type="ECO:0000256" key="2">
    <source>
        <dbReference type="ARBA" id="ARBA00022737"/>
    </source>
</evidence>
<evidence type="ECO:0000313" key="8">
    <source>
        <dbReference type="Proteomes" id="UP000837857"/>
    </source>
</evidence>
<evidence type="ECO:0000313" key="7">
    <source>
        <dbReference type="EMBL" id="CAH2079325.1"/>
    </source>
</evidence>
<feature type="domain" description="C2H2-type" evidence="6">
    <location>
        <begin position="335"/>
        <end position="362"/>
    </location>
</feature>
<accession>A0ABN8J844</accession>
<feature type="domain" description="C2H2-type" evidence="6">
    <location>
        <begin position="192"/>
        <end position="220"/>
    </location>
</feature>
<feature type="domain" description="C2H2-type" evidence="6">
    <location>
        <begin position="48"/>
        <end position="76"/>
    </location>
</feature>
<evidence type="ECO:0000256" key="1">
    <source>
        <dbReference type="ARBA" id="ARBA00022723"/>
    </source>
</evidence>
<name>A0ABN8J844_9NEOP</name>
<dbReference type="Pfam" id="PF12874">
    <property type="entry name" value="zf-met"/>
    <property type="match status" value="1"/>
</dbReference>
<evidence type="ECO:0000256" key="3">
    <source>
        <dbReference type="ARBA" id="ARBA00022771"/>
    </source>
</evidence>
<dbReference type="Gene3D" id="3.30.160.60">
    <property type="entry name" value="Classic Zinc Finger"/>
    <property type="match status" value="6"/>
</dbReference>
<gene>
    <name evidence="7" type="ORF">IPOD504_LOCUS17697</name>
</gene>
<reference evidence="7" key="1">
    <citation type="submission" date="2022-03" db="EMBL/GenBank/DDBJ databases">
        <authorList>
            <person name="Martin H S."/>
        </authorList>
    </citation>
    <scope>NUCLEOTIDE SEQUENCE [LARGE SCALE GENOMIC DNA]</scope>
</reference>
<dbReference type="Pfam" id="PF00096">
    <property type="entry name" value="zf-C2H2"/>
    <property type="match status" value="3"/>
</dbReference>
<feature type="domain" description="C2H2-type" evidence="6">
    <location>
        <begin position="220"/>
        <end position="248"/>
    </location>
</feature>
<feature type="domain" description="C2H2-type" evidence="6">
    <location>
        <begin position="279"/>
        <end position="306"/>
    </location>
</feature>
<feature type="domain" description="C2H2-type" evidence="6">
    <location>
        <begin position="307"/>
        <end position="334"/>
    </location>
</feature>
<feature type="domain" description="C2H2-type" evidence="6">
    <location>
        <begin position="140"/>
        <end position="167"/>
    </location>
</feature>
<feature type="domain" description="C2H2-type" evidence="6">
    <location>
        <begin position="166"/>
        <end position="188"/>
    </location>
</feature>
<protein>
    <recommendedName>
        <fullName evidence="6">C2H2-type domain-containing protein</fullName>
    </recommendedName>
</protein>
<dbReference type="Proteomes" id="UP000837857">
    <property type="component" value="Unassembled WGS sequence"/>
</dbReference>
<dbReference type="PANTHER" id="PTHR24379:SF121">
    <property type="entry name" value="C2H2-TYPE DOMAIN-CONTAINING PROTEIN"/>
    <property type="match status" value="1"/>
</dbReference>
<feature type="non-terminal residue" evidence="7">
    <location>
        <position position="1"/>
    </location>
</feature>
<dbReference type="InterPro" id="IPR036236">
    <property type="entry name" value="Znf_C2H2_sf"/>
</dbReference>
<dbReference type="SUPFAM" id="SSF57667">
    <property type="entry name" value="beta-beta-alpha zinc fingers"/>
    <property type="match status" value="3"/>
</dbReference>
<keyword evidence="3 5" id="KW-0863">Zinc-finger</keyword>
<feature type="domain" description="C2H2-type" evidence="6">
    <location>
        <begin position="250"/>
        <end position="278"/>
    </location>
</feature>
<feature type="non-terminal residue" evidence="7">
    <location>
        <position position="375"/>
    </location>
</feature>
<dbReference type="PROSITE" id="PS50157">
    <property type="entry name" value="ZINC_FINGER_C2H2_2"/>
    <property type="match status" value="9"/>
</dbReference>
<organism evidence="7 8">
    <name type="scientific">Iphiclides podalirius</name>
    <name type="common">scarce swallowtail</name>
    <dbReference type="NCBI Taxonomy" id="110791"/>
    <lineage>
        <taxon>Eukaryota</taxon>
        <taxon>Metazoa</taxon>
        <taxon>Ecdysozoa</taxon>
        <taxon>Arthropoda</taxon>
        <taxon>Hexapoda</taxon>
        <taxon>Insecta</taxon>
        <taxon>Pterygota</taxon>
        <taxon>Neoptera</taxon>
        <taxon>Endopterygota</taxon>
        <taxon>Lepidoptera</taxon>
        <taxon>Glossata</taxon>
        <taxon>Ditrysia</taxon>
        <taxon>Papilionoidea</taxon>
        <taxon>Papilionidae</taxon>
        <taxon>Papilioninae</taxon>
        <taxon>Iphiclides</taxon>
    </lineage>
</organism>
<keyword evidence="1" id="KW-0479">Metal-binding</keyword>
<comment type="caution">
    <text evidence="7">The sequence shown here is derived from an EMBL/GenBank/DDBJ whole genome shotgun (WGS) entry which is preliminary data.</text>
</comment>
<keyword evidence="4" id="KW-0862">Zinc</keyword>
<keyword evidence="8" id="KW-1185">Reference proteome</keyword>
<evidence type="ECO:0000256" key="5">
    <source>
        <dbReference type="PROSITE-ProRule" id="PRU00042"/>
    </source>
</evidence>
<keyword evidence="2" id="KW-0677">Repeat</keyword>
<dbReference type="PANTHER" id="PTHR24379">
    <property type="entry name" value="KRAB AND ZINC FINGER DOMAIN-CONTAINING"/>
    <property type="match status" value="1"/>
</dbReference>
<dbReference type="EMBL" id="CAKOGK010000046">
    <property type="protein sequence ID" value="CAH2079325.1"/>
    <property type="molecule type" value="Genomic_DNA"/>
</dbReference>
<dbReference type="Pfam" id="PF13912">
    <property type="entry name" value="zf-C2H2_6"/>
    <property type="match status" value="1"/>
</dbReference>
<evidence type="ECO:0000256" key="4">
    <source>
        <dbReference type="ARBA" id="ARBA00022833"/>
    </source>
</evidence>
<evidence type="ECO:0000259" key="6">
    <source>
        <dbReference type="PROSITE" id="PS50157"/>
    </source>
</evidence>
<sequence>ANRPRAADEALNKSSMSATRRHRLMKLNAATVLECSTATPFKWHRQNFLCFYCHRAFKDTASLKEHTKAEHPEPRIKSAVSYLRRDERVKIDVSSMTCSICDVSLDGLGALIAHLESAHRKSFAGLDYGVVPYALRSDRFHCAVCDAEFQYFIKLNQHMNTHYGNYVCELCGKPFLSRERLRCHAAGHGPIHRCGCCAETFSSPAQRTSHERRAHGRRRVKCLHCSETFASYGARKSHHSTAHGADLPTIHCPVCRKSFPIASKMRAHLKEVHLREKNFACPMCDQRFFSRSHVQKHMVRHVGERVHQCDVCRKSYARKQTLRDHMRIHNGDRRFACELCGQAFVQNNSLRLHMRVHHPDAGGQPKGPKTQDEGH</sequence>